<dbReference type="EMBL" id="CAKXAJ010025123">
    <property type="protein sequence ID" value="CAH2235331.1"/>
    <property type="molecule type" value="Genomic_DNA"/>
</dbReference>
<reference evidence="1" key="1">
    <citation type="submission" date="2022-03" db="EMBL/GenBank/DDBJ databases">
        <authorList>
            <person name="Lindestad O."/>
        </authorList>
    </citation>
    <scope>NUCLEOTIDE SEQUENCE</scope>
</reference>
<dbReference type="AlphaFoldDB" id="A0A8S4RDE4"/>
<dbReference type="OrthoDB" id="6757013at2759"/>
<dbReference type="Proteomes" id="UP000838756">
    <property type="component" value="Unassembled WGS sequence"/>
</dbReference>
<protein>
    <submittedName>
        <fullName evidence="1">Jg5903 protein</fullName>
    </submittedName>
</protein>
<keyword evidence="2" id="KW-1185">Reference proteome</keyword>
<organism evidence="1 2">
    <name type="scientific">Pararge aegeria aegeria</name>
    <dbReference type="NCBI Taxonomy" id="348720"/>
    <lineage>
        <taxon>Eukaryota</taxon>
        <taxon>Metazoa</taxon>
        <taxon>Ecdysozoa</taxon>
        <taxon>Arthropoda</taxon>
        <taxon>Hexapoda</taxon>
        <taxon>Insecta</taxon>
        <taxon>Pterygota</taxon>
        <taxon>Neoptera</taxon>
        <taxon>Endopterygota</taxon>
        <taxon>Lepidoptera</taxon>
        <taxon>Glossata</taxon>
        <taxon>Ditrysia</taxon>
        <taxon>Papilionoidea</taxon>
        <taxon>Nymphalidae</taxon>
        <taxon>Satyrinae</taxon>
        <taxon>Satyrini</taxon>
        <taxon>Parargina</taxon>
        <taxon>Pararge</taxon>
    </lineage>
</organism>
<sequence>MGHIRRAMVGVALRNQIRNEEIRRRTSFTDIAERVAKLKLQWAHSSEKGWKLGSQGMGYFKRVASSR</sequence>
<proteinExistence type="predicted"/>
<accession>A0A8S4RDE4</accession>
<gene>
    <name evidence="1" type="primary">jg5903</name>
    <name evidence="1" type="ORF">PAEG_LOCUS12994</name>
</gene>
<name>A0A8S4RDE4_9NEOP</name>
<evidence type="ECO:0000313" key="2">
    <source>
        <dbReference type="Proteomes" id="UP000838756"/>
    </source>
</evidence>
<evidence type="ECO:0000313" key="1">
    <source>
        <dbReference type="EMBL" id="CAH2235331.1"/>
    </source>
</evidence>
<comment type="caution">
    <text evidence="1">The sequence shown here is derived from an EMBL/GenBank/DDBJ whole genome shotgun (WGS) entry which is preliminary data.</text>
</comment>